<evidence type="ECO:0000313" key="3">
    <source>
        <dbReference type="EMBL" id="TRB03480.1"/>
    </source>
</evidence>
<feature type="domain" description="KilA-N DNA-binding" evidence="2">
    <location>
        <begin position="15"/>
        <end position="94"/>
    </location>
</feature>
<gene>
    <name evidence="3" type="ORF">EXN61_21700</name>
</gene>
<dbReference type="GO" id="GO:0003677">
    <property type="term" value="F:DNA binding"/>
    <property type="evidence" value="ECO:0007669"/>
    <property type="project" value="InterPro"/>
</dbReference>
<dbReference type="InterPro" id="IPR018873">
    <property type="entry name" value="KilA-N_DNA-bd_domain"/>
</dbReference>
<accession>A0A546XRV9</accession>
<proteinExistence type="predicted"/>
<evidence type="ECO:0000313" key="4">
    <source>
        <dbReference type="Proteomes" id="UP000317023"/>
    </source>
</evidence>
<protein>
    <recommendedName>
        <fullName evidence="5">Phage antirepressor Ant</fullName>
    </recommendedName>
</protein>
<dbReference type="Pfam" id="PF10543">
    <property type="entry name" value="ORF6N"/>
    <property type="match status" value="1"/>
</dbReference>
<comment type="caution">
    <text evidence="3">The sequence shown here is derived from an EMBL/GenBank/DDBJ whole genome shotgun (WGS) entry which is preliminary data.</text>
</comment>
<dbReference type="AlphaFoldDB" id="A0A546XRV9"/>
<evidence type="ECO:0000259" key="1">
    <source>
        <dbReference type="Pfam" id="PF03374"/>
    </source>
</evidence>
<evidence type="ECO:0008006" key="5">
    <source>
        <dbReference type="Google" id="ProtNLM"/>
    </source>
</evidence>
<name>A0A546XRV9_AGRTU</name>
<feature type="domain" description="Antirepressor protein C-terminal" evidence="1">
    <location>
        <begin position="148"/>
        <end position="248"/>
    </location>
</feature>
<dbReference type="Proteomes" id="UP000317023">
    <property type="component" value="Unassembled WGS sequence"/>
</dbReference>
<organism evidence="3 4">
    <name type="scientific">Agrobacterium tumefaciens</name>
    <dbReference type="NCBI Taxonomy" id="358"/>
    <lineage>
        <taxon>Bacteria</taxon>
        <taxon>Pseudomonadati</taxon>
        <taxon>Pseudomonadota</taxon>
        <taxon>Alphaproteobacteria</taxon>
        <taxon>Hyphomicrobiales</taxon>
        <taxon>Rhizobiaceae</taxon>
        <taxon>Rhizobium/Agrobacterium group</taxon>
        <taxon>Agrobacterium</taxon>
        <taxon>Agrobacterium tumefaciens complex</taxon>
    </lineage>
</organism>
<evidence type="ECO:0000259" key="2">
    <source>
        <dbReference type="Pfam" id="PF10543"/>
    </source>
</evidence>
<dbReference type="Pfam" id="PF03374">
    <property type="entry name" value="ANT"/>
    <property type="match status" value="1"/>
</dbReference>
<reference evidence="3 4" key="1">
    <citation type="journal article" date="2019" name="Appl. Microbiol. Biotechnol.">
        <title>Differential efficiency of wild type rhizogenic strains for rol gene transformation of plants.</title>
        <authorList>
            <person name="Desmet S."/>
            <person name="De Keyser E."/>
            <person name="Van Vaerenbergh J."/>
            <person name="Baeyen S."/>
            <person name="Van Huylenbroeck J."/>
            <person name="Geelen D."/>
            <person name="Dhooghe E."/>
        </authorList>
    </citation>
    <scope>NUCLEOTIDE SEQUENCE [LARGE SCALE GENOMIC DNA]</scope>
    <source>
        <strain evidence="3 4">MAFF210266</strain>
    </source>
</reference>
<dbReference type="EMBL" id="SGOE01000008">
    <property type="protein sequence ID" value="TRB03480.1"/>
    <property type="molecule type" value="Genomic_DNA"/>
</dbReference>
<dbReference type="RefSeq" id="WP_142859137.1">
    <property type="nucleotide sequence ID" value="NZ_SGOE01000008.1"/>
</dbReference>
<sequence>MNDPIIISGTEIRKIEYRGHQVVTFAMIDKVHGRPDGTAGRNFRDNRDRFIESEDIITMNQPDEIRRLGFTRPQGGTPASVILITKRGYLKIAKTLGDDKAWEVFDEMIERYFATEQKAPAFILPQTFADALRLAAKQADQIEKQALAITEMQPKAEFHDGVASAINAQDFQAVAKVFGTGRNRFMGWLRDRSFLQANNRPYQRYEDAGYFRVIERKRKDPQTGEDITYTKTLVTGKGLTYLHKKWQEDHPSSQGESA</sequence>
<dbReference type="InterPro" id="IPR005039">
    <property type="entry name" value="Ant_C"/>
</dbReference>